<keyword evidence="4 7" id="KW-0812">Transmembrane</keyword>
<feature type="transmembrane region" description="Helical" evidence="7">
    <location>
        <begin position="219"/>
        <end position="245"/>
    </location>
</feature>
<evidence type="ECO:0000313" key="9">
    <source>
        <dbReference type="EMBL" id="MFC5749551.1"/>
    </source>
</evidence>
<dbReference type="Pfam" id="PF00528">
    <property type="entry name" value="BPD_transp_1"/>
    <property type="match status" value="1"/>
</dbReference>
<dbReference type="Gene3D" id="1.10.3720.10">
    <property type="entry name" value="MetI-like"/>
    <property type="match status" value="1"/>
</dbReference>
<dbReference type="PROSITE" id="PS50928">
    <property type="entry name" value="ABC_TM1"/>
    <property type="match status" value="1"/>
</dbReference>
<evidence type="ECO:0000256" key="7">
    <source>
        <dbReference type="RuleBase" id="RU363032"/>
    </source>
</evidence>
<keyword evidence="3" id="KW-1003">Cell membrane</keyword>
<comment type="caution">
    <text evidence="9">The sequence shown here is derived from an EMBL/GenBank/DDBJ whole genome shotgun (WGS) entry which is preliminary data.</text>
</comment>
<keyword evidence="10" id="KW-1185">Reference proteome</keyword>
<keyword evidence="5 7" id="KW-1133">Transmembrane helix</keyword>
<dbReference type="Pfam" id="PF12911">
    <property type="entry name" value="OppC_N"/>
    <property type="match status" value="1"/>
</dbReference>
<evidence type="ECO:0000256" key="4">
    <source>
        <dbReference type="ARBA" id="ARBA00022692"/>
    </source>
</evidence>
<gene>
    <name evidence="9" type="ORF">ACFPZN_28345</name>
</gene>
<feature type="transmembrane region" description="Helical" evidence="7">
    <location>
        <begin position="265"/>
        <end position="287"/>
    </location>
</feature>
<dbReference type="InterPro" id="IPR035906">
    <property type="entry name" value="MetI-like_sf"/>
</dbReference>
<dbReference type="RefSeq" id="WP_378285279.1">
    <property type="nucleotide sequence ID" value="NZ_JBHSON010000043.1"/>
</dbReference>
<proteinExistence type="inferred from homology"/>
<comment type="similarity">
    <text evidence="7">Belongs to the binding-protein-dependent transport system permease family.</text>
</comment>
<dbReference type="PANTHER" id="PTHR43386:SF25">
    <property type="entry name" value="PEPTIDE ABC TRANSPORTER PERMEASE PROTEIN"/>
    <property type="match status" value="1"/>
</dbReference>
<feature type="transmembrane region" description="Helical" evidence="7">
    <location>
        <begin position="144"/>
        <end position="172"/>
    </location>
</feature>
<dbReference type="Proteomes" id="UP001596074">
    <property type="component" value="Unassembled WGS sequence"/>
</dbReference>
<feature type="domain" description="ABC transmembrane type-1" evidence="8">
    <location>
        <begin position="98"/>
        <end position="287"/>
    </location>
</feature>
<dbReference type="InterPro" id="IPR050366">
    <property type="entry name" value="BP-dependent_transpt_permease"/>
</dbReference>
<feature type="transmembrane region" description="Helical" evidence="7">
    <location>
        <begin position="38"/>
        <end position="59"/>
    </location>
</feature>
<evidence type="ECO:0000256" key="6">
    <source>
        <dbReference type="ARBA" id="ARBA00023136"/>
    </source>
</evidence>
<evidence type="ECO:0000256" key="1">
    <source>
        <dbReference type="ARBA" id="ARBA00004651"/>
    </source>
</evidence>
<dbReference type="PANTHER" id="PTHR43386">
    <property type="entry name" value="OLIGOPEPTIDE TRANSPORT SYSTEM PERMEASE PROTEIN APPC"/>
    <property type="match status" value="1"/>
</dbReference>
<protein>
    <submittedName>
        <fullName evidence="9">ABC transporter permease</fullName>
    </submittedName>
</protein>
<keyword evidence="6 7" id="KW-0472">Membrane</keyword>
<name>A0ABW1A288_9ACTN</name>
<feature type="transmembrane region" description="Helical" evidence="7">
    <location>
        <begin position="102"/>
        <end position="124"/>
    </location>
</feature>
<dbReference type="CDD" id="cd06261">
    <property type="entry name" value="TM_PBP2"/>
    <property type="match status" value="1"/>
</dbReference>
<dbReference type="InterPro" id="IPR000515">
    <property type="entry name" value="MetI-like"/>
</dbReference>
<accession>A0ABW1A288</accession>
<keyword evidence="2 7" id="KW-0813">Transport</keyword>
<comment type="subcellular location">
    <subcellularLocation>
        <location evidence="1 7">Cell membrane</location>
        <topology evidence="1 7">Multi-pass membrane protein</topology>
    </subcellularLocation>
</comment>
<evidence type="ECO:0000313" key="10">
    <source>
        <dbReference type="Proteomes" id="UP001596074"/>
    </source>
</evidence>
<evidence type="ECO:0000256" key="2">
    <source>
        <dbReference type="ARBA" id="ARBA00022448"/>
    </source>
</evidence>
<dbReference type="EMBL" id="JBHSON010000043">
    <property type="protein sequence ID" value="MFC5749551.1"/>
    <property type="molecule type" value="Genomic_DNA"/>
</dbReference>
<evidence type="ECO:0000259" key="8">
    <source>
        <dbReference type="PROSITE" id="PS50928"/>
    </source>
</evidence>
<sequence>MSTVTTASAGTADADAVVPSSARKRPGLLRAMLSSPSAIAAAAYLVLLAVLAIAAPLVAPHDPNAQNLFDRFAGMSAEHPLGTDDFGRDVASRVIYAARISLVAPLISLAVGLALGVPAGLLAGLRRGVFDAVADRLSDTLLSIPAIVFALAIIAVMGPSLTNAMVAIGIVFAPHLFRVVRGATMVVAEETYIASAEAIGASTRRVLLVHVLPNIRAPLLVQVTLLMGFALLAEASLSFLGLGVQPPEASWGSMLKAAYENQFEAPYSVLPSGIAILLTVLSFNVLGDRLRDSVAGRERS</sequence>
<reference evidence="10" key="1">
    <citation type="journal article" date="2019" name="Int. J. Syst. Evol. Microbiol.">
        <title>The Global Catalogue of Microorganisms (GCM) 10K type strain sequencing project: providing services to taxonomists for standard genome sequencing and annotation.</title>
        <authorList>
            <consortium name="The Broad Institute Genomics Platform"/>
            <consortium name="The Broad Institute Genome Sequencing Center for Infectious Disease"/>
            <person name="Wu L."/>
            <person name="Ma J."/>
        </authorList>
    </citation>
    <scope>NUCLEOTIDE SEQUENCE [LARGE SCALE GENOMIC DNA]</scope>
    <source>
        <strain evidence="10">KCTC 42087</strain>
    </source>
</reference>
<organism evidence="9 10">
    <name type="scientific">Actinomadura rugatobispora</name>
    <dbReference type="NCBI Taxonomy" id="1994"/>
    <lineage>
        <taxon>Bacteria</taxon>
        <taxon>Bacillati</taxon>
        <taxon>Actinomycetota</taxon>
        <taxon>Actinomycetes</taxon>
        <taxon>Streptosporangiales</taxon>
        <taxon>Thermomonosporaceae</taxon>
        <taxon>Actinomadura</taxon>
    </lineage>
</organism>
<dbReference type="InterPro" id="IPR025966">
    <property type="entry name" value="OppC_N"/>
</dbReference>
<dbReference type="SUPFAM" id="SSF161098">
    <property type="entry name" value="MetI-like"/>
    <property type="match status" value="1"/>
</dbReference>
<evidence type="ECO:0000256" key="3">
    <source>
        <dbReference type="ARBA" id="ARBA00022475"/>
    </source>
</evidence>
<evidence type="ECO:0000256" key="5">
    <source>
        <dbReference type="ARBA" id="ARBA00022989"/>
    </source>
</evidence>